<organism evidence="1 2">
    <name type="scientific">Aquilegia coerulea</name>
    <name type="common">Rocky mountain columbine</name>
    <dbReference type="NCBI Taxonomy" id="218851"/>
    <lineage>
        <taxon>Eukaryota</taxon>
        <taxon>Viridiplantae</taxon>
        <taxon>Streptophyta</taxon>
        <taxon>Embryophyta</taxon>
        <taxon>Tracheophyta</taxon>
        <taxon>Spermatophyta</taxon>
        <taxon>Magnoliopsida</taxon>
        <taxon>Ranunculales</taxon>
        <taxon>Ranunculaceae</taxon>
        <taxon>Thalictroideae</taxon>
        <taxon>Aquilegia</taxon>
    </lineage>
</organism>
<protein>
    <submittedName>
        <fullName evidence="1">Uncharacterized protein</fullName>
    </submittedName>
</protein>
<dbReference type="InParanoid" id="A0A2G5DA77"/>
<dbReference type="Proteomes" id="UP000230069">
    <property type="component" value="Unassembled WGS sequence"/>
</dbReference>
<sequence length="90" mass="10105">MIYMKSVKQEEARKEPQSIYEGLQKRVSCVAEDEAVVVKKMGESFRFSAVQAKREEQAKDAHDQAMFGVPIAEPCISTDMEVSIEGYKTG</sequence>
<evidence type="ECO:0000313" key="2">
    <source>
        <dbReference type="Proteomes" id="UP000230069"/>
    </source>
</evidence>
<reference evidence="1 2" key="1">
    <citation type="submission" date="2017-09" db="EMBL/GenBank/DDBJ databases">
        <title>WGS assembly of Aquilegia coerulea Goldsmith.</title>
        <authorList>
            <person name="Hodges S."/>
            <person name="Kramer E."/>
            <person name="Nordborg M."/>
            <person name="Tomkins J."/>
            <person name="Borevitz J."/>
            <person name="Derieg N."/>
            <person name="Yan J."/>
            <person name="Mihaltcheva S."/>
            <person name="Hayes R.D."/>
            <person name="Rokhsar D."/>
        </authorList>
    </citation>
    <scope>NUCLEOTIDE SEQUENCE [LARGE SCALE GENOMIC DNA]</scope>
    <source>
        <strain evidence="2">cv. Goldsmith</strain>
    </source>
</reference>
<dbReference type="PANTHER" id="PTHR31968">
    <property type="entry name" value="SERINE/ARGININE-RELATED PROTEIN 53"/>
    <property type="match status" value="1"/>
</dbReference>
<dbReference type="EMBL" id="KZ305042">
    <property type="protein sequence ID" value="PIA40372.1"/>
    <property type="molecule type" value="Genomic_DNA"/>
</dbReference>
<dbReference type="GO" id="GO:0005737">
    <property type="term" value="C:cytoplasm"/>
    <property type="evidence" value="ECO:0007669"/>
    <property type="project" value="TreeGrafter"/>
</dbReference>
<dbReference type="GO" id="GO:0005634">
    <property type="term" value="C:nucleus"/>
    <property type="evidence" value="ECO:0007669"/>
    <property type="project" value="TreeGrafter"/>
</dbReference>
<proteinExistence type="predicted"/>
<gene>
    <name evidence="1" type="ORF">AQUCO_02500220v1</name>
</gene>
<accession>A0A2G5DA77</accession>
<name>A0A2G5DA77_AQUCA</name>
<dbReference type="OrthoDB" id="996920at2759"/>
<keyword evidence="2" id="KW-1185">Reference proteome</keyword>
<dbReference type="GO" id="GO:0000380">
    <property type="term" value="P:alternative mRNA splicing, via spliceosome"/>
    <property type="evidence" value="ECO:0007669"/>
    <property type="project" value="InterPro"/>
</dbReference>
<dbReference type="STRING" id="218851.A0A2G5DA77"/>
<dbReference type="PANTHER" id="PTHR31968:SF4">
    <property type="entry name" value="SERINE_ARGININE-RELATED PROTEIN 53"/>
    <property type="match status" value="1"/>
</dbReference>
<evidence type="ECO:0000313" key="1">
    <source>
        <dbReference type="EMBL" id="PIA40372.1"/>
    </source>
</evidence>
<dbReference type="InterPro" id="IPR034604">
    <property type="entry name" value="SRRP53"/>
</dbReference>
<dbReference type="AlphaFoldDB" id="A0A2G5DA77"/>